<sequence length="150" mass="17734">MRKIGEEMAVNIFEIDYLQLCFFDLGSNYIKQSEMTDIILYQNEIQVDKLRVNYHQKHLEKEWDSFKLKIINSTAATEVFNLCLNLNFALTNKIKVLCKLKPQGKMITRCIASISQIMSSSPVSFEIDCFKSKWLKKYLYLKSLFKNNYY</sequence>
<protein>
    <submittedName>
        <fullName evidence="1">Uncharacterized protein</fullName>
    </submittedName>
</protein>
<dbReference type="KEGG" id="skn:SKUN_00686"/>
<name>A0A0K2JG63_SPIKU</name>
<evidence type="ECO:0000313" key="2">
    <source>
        <dbReference type="Proteomes" id="UP000062963"/>
    </source>
</evidence>
<dbReference type="PATRIC" id="fig|273035.7.peg.829"/>
<accession>A0A0K2JG63</accession>
<organism evidence="1 2">
    <name type="scientific">Spiroplasma kunkelii CR2-3x</name>
    <dbReference type="NCBI Taxonomy" id="273035"/>
    <lineage>
        <taxon>Bacteria</taxon>
        <taxon>Bacillati</taxon>
        <taxon>Mycoplasmatota</taxon>
        <taxon>Mollicutes</taxon>
        <taxon>Entomoplasmatales</taxon>
        <taxon>Spiroplasmataceae</taxon>
        <taxon>Spiroplasma</taxon>
    </lineage>
</organism>
<dbReference type="AlphaFoldDB" id="A0A0K2JG63"/>
<dbReference type="RefSeq" id="WP_144416752.1">
    <property type="nucleotide sequence ID" value="NZ_CP010899.1"/>
</dbReference>
<proteinExistence type="predicted"/>
<dbReference type="OrthoDB" id="389380at2"/>
<gene>
    <name evidence="1" type="ORF">SKUN_00686</name>
</gene>
<keyword evidence="2" id="KW-1185">Reference proteome</keyword>
<dbReference type="EMBL" id="CP010899">
    <property type="protein sequence ID" value="ALA97579.1"/>
    <property type="molecule type" value="Genomic_DNA"/>
</dbReference>
<reference evidence="1 2" key="1">
    <citation type="journal article" date="2015" name="Genome Announc.">
        <title>Complete Genome Sequence of Spiroplasma kunkelii Strain CR2-3x, Causal Agent of Corn Stunt Disease in Zea mays L.</title>
        <authorList>
            <person name="Davis R.E."/>
            <person name="Shao J."/>
            <person name="Dally E.L."/>
            <person name="Zhao Y."/>
            <person name="Gasparich G.E."/>
            <person name="Gaynor B.J."/>
            <person name="Athey J.C."/>
            <person name="Harrison N.A."/>
            <person name="Donofrio N."/>
        </authorList>
    </citation>
    <scope>NUCLEOTIDE SEQUENCE [LARGE SCALE GENOMIC DNA]</scope>
    <source>
        <strain evidence="1 2">CR2-3x</strain>
    </source>
</reference>
<dbReference type="Proteomes" id="UP000062963">
    <property type="component" value="Chromosome"/>
</dbReference>
<evidence type="ECO:0000313" key="1">
    <source>
        <dbReference type="EMBL" id="ALA97579.1"/>
    </source>
</evidence>